<dbReference type="InterPro" id="IPR020904">
    <property type="entry name" value="Sc_DH/Rdtase_CS"/>
</dbReference>
<dbReference type="Proteomes" id="UP000756530">
    <property type="component" value="Unassembled WGS sequence"/>
</dbReference>
<proteinExistence type="inferred from homology"/>
<sequence length="277" mass="30914">MTQKSILITGCSSGIGYDAAHRLRSRGWRVFATCRKPADVSRLRDEGFECLRLDHTDAESIAVAVAEAVDRTGGTLDAIFANAGYGFPVAAEDLPLDALREIFETNFFGVHELCRCVIPIMRAQGHGRIVMCSSTLGLSTIKWRAPYAATKFAMEGYADTLRLELAGDNIQAVLIEPGPITSDFRKNSKAHFERWVDWEASARRTGYEQKIIPRLNRNLEAKDPFERPASAVTAKLVKALEASRPRPRYLVTIPTYVAYWGRRLLPTRLADWLLAKA</sequence>
<dbReference type="RefSeq" id="WP_218393686.1">
    <property type="nucleotide sequence ID" value="NZ_JAHUZE010000004.1"/>
</dbReference>
<protein>
    <submittedName>
        <fullName evidence="3">SDR family NAD(P)-dependent oxidoreductase</fullName>
    </submittedName>
</protein>
<dbReference type="CDD" id="cd05374">
    <property type="entry name" value="17beta-HSD-like_SDR_c"/>
    <property type="match status" value="1"/>
</dbReference>
<evidence type="ECO:0000256" key="1">
    <source>
        <dbReference type="ARBA" id="ARBA00006484"/>
    </source>
</evidence>
<dbReference type="InterPro" id="IPR002347">
    <property type="entry name" value="SDR_fam"/>
</dbReference>
<comment type="caution">
    <text evidence="3">The sequence shown here is derived from an EMBL/GenBank/DDBJ whole genome shotgun (WGS) entry which is preliminary data.</text>
</comment>
<dbReference type="PANTHER" id="PTHR44169:SF6">
    <property type="entry name" value="NADPH-DEPENDENT 1-ACYLDIHYDROXYACETONE PHOSPHATE REDUCTASE"/>
    <property type="match status" value="1"/>
</dbReference>
<dbReference type="EMBL" id="JAHUZE010000004">
    <property type="protein sequence ID" value="MBV7380480.1"/>
    <property type="molecule type" value="Genomic_DNA"/>
</dbReference>
<keyword evidence="4" id="KW-1185">Reference proteome</keyword>
<comment type="similarity">
    <text evidence="1">Belongs to the short-chain dehydrogenases/reductases (SDR) family.</text>
</comment>
<organism evidence="3 4">
    <name type="scientific">Maritimibacter dapengensis</name>
    <dbReference type="NCBI Taxonomy" id="2836868"/>
    <lineage>
        <taxon>Bacteria</taxon>
        <taxon>Pseudomonadati</taxon>
        <taxon>Pseudomonadota</taxon>
        <taxon>Alphaproteobacteria</taxon>
        <taxon>Rhodobacterales</taxon>
        <taxon>Roseobacteraceae</taxon>
        <taxon>Maritimibacter</taxon>
    </lineage>
</organism>
<dbReference type="PROSITE" id="PS00061">
    <property type="entry name" value="ADH_SHORT"/>
    <property type="match status" value="1"/>
</dbReference>
<accession>A0ABS6T5L2</accession>
<reference evidence="3 4" key="1">
    <citation type="submission" date="2021-05" db="EMBL/GenBank/DDBJ databases">
        <title>Culturable bacteria isolated from Daya Bay.</title>
        <authorList>
            <person name="Zheng W."/>
            <person name="Yu S."/>
            <person name="Huang Y."/>
        </authorList>
    </citation>
    <scope>NUCLEOTIDE SEQUENCE [LARGE SCALE GENOMIC DNA]</scope>
    <source>
        <strain evidence="3 4">DP4N28-5</strain>
    </source>
</reference>
<name>A0ABS6T5L2_9RHOB</name>
<evidence type="ECO:0000313" key="4">
    <source>
        <dbReference type="Proteomes" id="UP000756530"/>
    </source>
</evidence>
<evidence type="ECO:0000313" key="3">
    <source>
        <dbReference type="EMBL" id="MBV7380480.1"/>
    </source>
</evidence>
<dbReference type="Pfam" id="PF00106">
    <property type="entry name" value="adh_short"/>
    <property type="match status" value="1"/>
</dbReference>
<evidence type="ECO:0000256" key="2">
    <source>
        <dbReference type="ARBA" id="ARBA00023002"/>
    </source>
</evidence>
<keyword evidence="2" id="KW-0560">Oxidoreductase</keyword>
<dbReference type="PANTHER" id="PTHR44169">
    <property type="entry name" value="NADPH-DEPENDENT 1-ACYLDIHYDROXYACETONE PHOSPHATE REDUCTASE"/>
    <property type="match status" value="1"/>
</dbReference>
<gene>
    <name evidence="3" type="ORF">KJP28_16260</name>
</gene>